<dbReference type="Pfam" id="PF01263">
    <property type="entry name" value="Aldose_epim"/>
    <property type="match status" value="1"/>
</dbReference>
<dbReference type="PANTHER" id="PTHR11122">
    <property type="entry name" value="APOSPORY-ASSOCIATED PROTEIN C-RELATED"/>
    <property type="match status" value="1"/>
</dbReference>
<evidence type="ECO:0000313" key="8">
    <source>
        <dbReference type="EMBL" id="THH34021.1"/>
    </source>
</evidence>
<name>A0A4S4N7T0_9APHY</name>
<reference evidence="8 9" key="1">
    <citation type="submission" date="2019-02" db="EMBL/GenBank/DDBJ databases">
        <title>Genome sequencing of the rare red list fungi Antrodiella citrinella (Flaviporus citrinellus).</title>
        <authorList>
            <person name="Buettner E."/>
            <person name="Kellner H."/>
        </authorList>
    </citation>
    <scope>NUCLEOTIDE SEQUENCE [LARGE SCALE GENOMIC DNA]</scope>
    <source>
        <strain evidence="8 9">DSM 108506</strain>
    </source>
</reference>
<dbReference type="Gene3D" id="2.70.98.10">
    <property type="match status" value="1"/>
</dbReference>
<dbReference type="InterPro" id="IPR025532">
    <property type="entry name" value="G6P_1-epimerase"/>
</dbReference>
<feature type="compositionally biased region" description="Polar residues" evidence="6">
    <location>
        <begin position="786"/>
        <end position="797"/>
    </location>
</feature>
<dbReference type="InterPro" id="IPR014718">
    <property type="entry name" value="GH-type_carb-bd"/>
</dbReference>
<sequence>MPVERTQTKLILQHPKGASAEILLYGATVISWKSPSKGNSEPSERLFVSSKAALDGSKPVRGGIPVVFPCFGAPTHPDHVKLPQHGFARSEVWSYGGIVMDNDAGVSVRLTLQPTTSVEEKFDRPFELVYVVTLAEHQISTDLHVKNTALSSTGHLEFQALFHNYIKAPSSDLIVTPLQGVSYYDKTEATEELKTVTKVESRADVDVRKFTDFVYENAPGTYKVTWPTGAVEIRATNFPNVVVWNPQETGAKIGDMETNGWDKYVCVEPGHVRGFVSLKAGESWVGQQVISVVEIFGKASSGKKACLHVHRVYPYFFVEYLGKTGANHVNRYIAKFTHSLNHAIAVSLKRNPSSPNSQFIRAVILVKGVPFYGFHSEYSPFLKVLVADPAYTNRATTILQSGIVMKSRFRVYESHLSFVLQFLCDFGLYGCGWIDLSASIWQRGEEGDAQFPFKLSTYHRQSRMPLEIDVESHEILNRHRLTARNIHHKLCIPAAPQPPEPLVISVRELWDDERRRRISRGLPPSPDIPKDLSERSRSAGGEWVAEARWWEEIQRRVVKERDIPSEPHEEEEWARWVMTTFESVEALWNSRYRTWKPAKRENLLDDVPQLNPYALASQGGDEAALPESGSGYELDVDESLLASQELTVLIEQEEIEALRQQQEREEDIDTLQQEDAAEDLPPEDVDISPEKAVNGSQIPSEEDISGLDFFQEVEGESKEQNPSAGQSHIEENDNPSLPHPVVDYSSDNPFLVPENPPKSQVQTPARASVFCRKEFEDPPDEFDDANNPTDVHSSTNPIAERDTEDEERPHKRIKLAADHIPSPSLSTALWLRSSASRQGGFSSSFSSGYKASTNSYQYKHAAPSISDLLSTMDVHHIPHKVYQDPYYSVESDASDHPWEFAGLSYHIKGGTGVSMLDEWVTSDSAESLSLQNETGRHIRLWGWEYASVPPSIKEVRNWWKKNASSLQDANEKANKPSQASYSLFNSQ</sequence>
<feature type="compositionally biased region" description="Polar residues" evidence="6">
    <location>
        <begin position="975"/>
        <end position="987"/>
    </location>
</feature>
<comment type="catalytic activity">
    <reaction evidence="5">
        <text>DNA(n) + a 2'-deoxyribonucleoside 5'-triphosphate = DNA(n+1) + diphosphate</text>
        <dbReference type="Rhea" id="RHEA:22508"/>
        <dbReference type="Rhea" id="RHEA-COMP:17339"/>
        <dbReference type="Rhea" id="RHEA-COMP:17340"/>
        <dbReference type="ChEBI" id="CHEBI:33019"/>
        <dbReference type="ChEBI" id="CHEBI:61560"/>
        <dbReference type="ChEBI" id="CHEBI:173112"/>
        <dbReference type="EC" id="2.7.7.7"/>
    </reaction>
</comment>
<dbReference type="GO" id="GO:0005975">
    <property type="term" value="P:carbohydrate metabolic process"/>
    <property type="evidence" value="ECO:0007669"/>
    <property type="project" value="InterPro"/>
</dbReference>
<feature type="compositionally biased region" description="Basic and acidic residues" evidence="6">
    <location>
        <begin position="528"/>
        <end position="537"/>
    </location>
</feature>
<keyword evidence="4" id="KW-0413">Isomerase</keyword>
<feature type="compositionally biased region" description="Acidic residues" evidence="6">
    <location>
        <begin position="675"/>
        <end position="687"/>
    </location>
</feature>
<dbReference type="GO" id="GO:0003887">
    <property type="term" value="F:DNA-directed DNA polymerase activity"/>
    <property type="evidence" value="ECO:0007669"/>
    <property type="project" value="UniProtKB-EC"/>
</dbReference>
<dbReference type="EMBL" id="SGPM01000001">
    <property type="protein sequence ID" value="THH34021.1"/>
    <property type="molecule type" value="Genomic_DNA"/>
</dbReference>
<evidence type="ECO:0000256" key="2">
    <source>
        <dbReference type="ARBA" id="ARBA00005866"/>
    </source>
</evidence>
<dbReference type="AlphaFoldDB" id="A0A4S4N7T0"/>
<dbReference type="PANTHER" id="PTHR11122:SF13">
    <property type="entry name" value="GLUCOSE-6-PHOSPHATE 1-EPIMERASE"/>
    <property type="match status" value="1"/>
</dbReference>
<dbReference type="InterPro" id="IPR012337">
    <property type="entry name" value="RNaseH-like_sf"/>
</dbReference>
<dbReference type="EC" id="5.1.3.15" evidence="3"/>
<feature type="domain" description="DNA polymerase delta/zeta catalytic subunit N-terminal" evidence="7">
    <location>
        <begin position="311"/>
        <end position="392"/>
    </location>
</feature>
<dbReference type="Gene3D" id="3.30.342.10">
    <property type="entry name" value="DNA Polymerase, chain B, domain 1"/>
    <property type="match status" value="1"/>
</dbReference>
<comment type="similarity">
    <text evidence="2">Belongs to the glucose-6-phosphate 1-epimerase family.</text>
</comment>
<evidence type="ECO:0000256" key="4">
    <source>
        <dbReference type="ARBA" id="ARBA00023235"/>
    </source>
</evidence>
<evidence type="ECO:0000256" key="5">
    <source>
        <dbReference type="ARBA" id="ARBA00049244"/>
    </source>
</evidence>
<accession>A0A4S4N7T0</accession>
<dbReference type="InterPro" id="IPR056435">
    <property type="entry name" value="DPOD/Z_N"/>
</dbReference>
<feature type="region of interest" description="Disordered" evidence="6">
    <location>
        <begin position="660"/>
        <end position="807"/>
    </location>
</feature>
<protein>
    <recommendedName>
        <fullName evidence="3">glucose-6-phosphate 1-epimerase</fullName>
        <ecNumber evidence="3">5.1.3.15</ecNumber>
    </recommendedName>
</protein>
<evidence type="ECO:0000256" key="6">
    <source>
        <dbReference type="SAM" id="MobiDB-lite"/>
    </source>
</evidence>
<evidence type="ECO:0000256" key="1">
    <source>
        <dbReference type="ARBA" id="ARBA00001096"/>
    </source>
</evidence>
<gene>
    <name evidence="8" type="ORF">EUX98_g86</name>
</gene>
<evidence type="ECO:0000256" key="3">
    <source>
        <dbReference type="ARBA" id="ARBA00012083"/>
    </source>
</evidence>
<organism evidence="8 9">
    <name type="scientific">Antrodiella citrinella</name>
    <dbReference type="NCBI Taxonomy" id="2447956"/>
    <lineage>
        <taxon>Eukaryota</taxon>
        <taxon>Fungi</taxon>
        <taxon>Dikarya</taxon>
        <taxon>Basidiomycota</taxon>
        <taxon>Agaricomycotina</taxon>
        <taxon>Agaricomycetes</taxon>
        <taxon>Polyporales</taxon>
        <taxon>Steccherinaceae</taxon>
        <taxon>Antrodiella</taxon>
    </lineage>
</organism>
<dbReference type="CDD" id="cd09020">
    <property type="entry name" value="D-hex-6-P-epi_like"/>
    <property type="match status" value="1"/>
</dbReference>
<dbReference type="InterPro" id="IPR008183">
    <property type="entry name" value="Aldose_1/G6P_1-epimerase"/>
</dbReference>
<comment type="catalytic activity">
    <reaction evidence="1">
        <text>alpha-D-glucose 6-phosphate = beta-D-glucose 6-phosphate</text>
        <dbReference type="Rhea" id="RHEA:16249"/>
        <dbReference type="ChEBI" id="CHEBI:58225"/>
        <dbReference type="ChEBI" id="CHEBI:58247"/>
        <dbReference type="EC" id="5.1.3.15"/>
    </reaction>
</comment>
<feature type="region of interest" description="Disordered" evidence="6">
    <location>
        <begin position="966"/>
        <end position="987"/>
    </location>
</feature>
<dbReference type="SUPFAM" id="SSF74650">
    <property type="entry name" value="Galactose mutarotase-like"/>
    <property type="match status" value="1"/>
</dbReference>
<dbReference type="Proteomes" id="UP000308730">
    <property type="component" value="Unassembled WGS sequence"/>
</dbReference>
<dbReference type="SUPFAM" id="SSF53098">
    <property type="entry name" value="Ribonuclease H-like"/>
    <property type="match status" value="1"/>
</dbReference>
<dbReference type="GO" id="GO:0005737">
    <property type="term" value="C:cytoplasm"/>
    <property type="evidence" value="ECO:0007669"/>
    <property type="project" value="TreeGrafter"/>
</dbReference>
<dbReference type="OrthoDB" id="1659429at2759"/>
<dbReference type="GO" id="GO:0047938">
    <property type="term" value="F:glucose-6-phosphate 1-epimerase activity"/>
    <property type="evidence" value="ECO:0007669"/>
    <property type="project" value="UniProtKB-EC"/>
</dbReference>
<keyword evidence="9" id="KW-1185">Reference proteome</keyword>
<comment type="caution">
    <text evidence="8">The sequence shown here is derived from an EMBL/GenBank/DDBJ whole genome shotgun (WGS) entry which is preliminary data.</text>
</comment>
<dbReference type="GO" id="GO:0030246">
    <property type="term" value="F:carbohydrate binding"/>
    <property type="evidence" value="ECO:0007669"/>
    <property type="project" value="InterPro"/>
</dbReference>
<dbReference type="InterPro" id="IPR011013">
    <property type="entry name" value="Gal_mutarotase_sf_dom"/>
</dbReference>
<proteinExistence type="inferred from homology"/>
<feature type="region of interest" description="Disordered" evidence="6">
    <location>
        <begin position="518"/>
        <end position="537"/>
    </location>
</feature>
<evidence type="ECO:0000313" key="9">
    <source>
        <dbReference type="Proteomes" id="UP000308730"/>
    </source>
</evidence>
<evidence type="ECO:0000259" key="7">
    <source>
        <dbReference type="Pfam" id="PF24055"/>
    </source>
</evidence>
<dbReference type="Pfam" id="PF24055">
    <property type="entry name" value="POL3_N"/>
    <property type="match status" value="1"/>
</dbReference>